<evidence type="ECO:0000256" key="7">
    <source>
        <dbReference type="ARBA" id="ARBA00023136"/>
    </source>
</evidence>
<feature type="transmembrane region" description="Helical" evidence="11">
    <location>
        <begin position="65"/>
        <end position="82"/>
    </location>
</feature>
<dbReference type="Pfam" id="PF13853">
    <property type="entry name" value="7tm_4"/>
    <property type="match status" value="1"/>
</dbReference>
<feature type="domain" description="G-protein coupled receptors family 1 profile" evidence="12">
    <location>
        <begin position="45"/>
        <end position="294"/>
    </location>
</feature>
<dbReference type="SUPFAM" id="SSF81321">
    <property type="entry name" value="Family A G protein-coupled receptor-like"/>
    <property type="match status" value="1"/>
</dbReference>
<keyword evidence="4 11" id="KW-0552">Olfaction</keyword>
<evidence type="ECO:0000256" key="6">
    <source>
        <dbReference type="ARBA" id="ARBA00023040"/>
    </source>
</evidence>
<evidence type="ECO:0000256" key="5">
    <source>
        <dbReference type="ARBA" id="ARBA00022989"/>
    </source>
</evidence>
<evidence type="ECO:0000256" key="8">
    <source>
        <dbReference type="ARBA" id="ARBA00023170"/>
    </source>
</evidence>
<dbReference type="GO" id="GO:0004984">
    <property type="term" value="F:olfactory receptor activity"/>
    <property type="evidence" value="ECO:0007669"/>
    <property type="project" value="InterPro"/>
</dbReference>
<dbReference type="PRINTS" id="PR00237">
    <property type="entry name" value="GPCRRHODOPSN"/>
</dbReference>
<evidence type="ECO:0000256" key="1">
    <source>
        <dbReference type="ARBA" id="ARBA00004651"/>
    </source>
</evidence>
<dbReference type="GO" id="GO:0005886">
    <property type="term" value="C:plasma membrane"/>
    <property type="evidence" value="ECO:0007669"/>
    <property type="project" value="UniProtKB-SubCell"/>
</dbReference>
<evidence type="ECO:0000313" key="13">
    <source>
        <dbReference type="Ensembl" id="ENSPCEP00000011842.1"/>
    </source>
</evidence>
<evidence type="ECO:0000256" key="4">
    <source>
        <dbReference type="ARBA" id="ARBA00022725"/>
    </source>
</evidence>
<dbReference type="Ensembl" id="ENSPCET00000012248.1">
    <property type="protein sequence ID" value="ENSPCEP00000011842.1"/>
    <property type="gene ID" value="ENSPCEG00000009413.1"/>
</dbReference>
<dbReference type="PROSITE" id="PS00237">
    <property type="entry name" value="G_PROTEIN_RECEP_F1_1"/>
    <property type="match status" value="1"/>
</dbReference>
<dbReference type="InterPro" id="IPR050516">
    <property type="entry name" value="Olfactory_GPCR"/>
</dbReference>
<proteinExistence type="inferred from homology"/>
<feature type="transmembrane region" description="Helical" evidence="11">
    <location>
        <begin position="242"/>
        <end position="264"/>
    </location>
</feature>
<accession>A0A8C8RZB0</accession>
<dbReference type="Gene3D" id="1.20.1070.10">
    <property type="entry name" value="Rhodopsin 7-helix transmembrane proteins"/>
    <property type="match status" value="1"/>
</dbReference>
<keyword evidence="2 11" id="KW-1003">Cell membrane</keyword>
<evidence type="ECO:0000256" key="9">
    <source>
        <dbReference type="ARBA" id="ARBA00023224"/>
    </source>
</evidence>
<dbReference type="InterPro" id="IPR000276">
    <property type="entry name" value="GPCR_Rhodpsn"/>
</dbReference>
<sequence length="320" mass="36102">MEPSNHTTNQTTVIHFILCGLSSDPRIQMFLFLVFLVIYLVTLLGNMLIILVIRTGPQLHTPMYFFLNNLAFLDICYSSVSVPRLLVDFLREEKTVSVNGCIAQMFFIFMFSCMEVLILAAMAYDRYAAICDPLRYTVTMNKEVCCQLVGGAWTMGFLYALINTLPLSELHFCGPSEIRHFICELPSILDLSCTEIFTSEVVFFTSAAFIGIMSFSFTVNSYIHIIATILRIPSKEGKRKAFSTCSSHLIVVVLWYGTGLFRYMRPSSASSVVLDRLSSIQYSILTPMFNPIIYSLKNKEVNIALGKILGRYSFSVSHST</sequence>
<organism evidence="13 14">
    <name type="scientific">Pelusios castaneus</name>
    <name type="common">West African mud turtle</name>
    <dbReference type="NCBI Taxonomy" id="367368"/>
    <lineage>
        <taxon>Eukaryota</taxon>
        <taxon>Metazoa</taxon>
        <taxon>Chordata</taxon>
        <taxon>Craniata</taxon>
        <taxon>Vertebrata</taxon>
        <taxon>Euteleostomi</taxon>
        <taxon>Archelosauria</taxon>
        <taxon>Testudinata</taxon>
        <taxon>Testudines</taxon>
        <taxon>Pleurodira</taxon>
        <taxon>Pelomedusidae</taxon>
        <taxon>Pelusios</taxon>
    </lineage>
</organism>
<evidence type="ECO:0000256" key="10">
    <source>
        <dbReference type="RuleBase" id="RU000688"/>
    </source>
</evidence>
<dbReference type="CDD" id="cd15229">
    <property type="entry name" value="7tmA_OR8S1-like"/>
    <property type="match status" value="1"/>
</dbReference>
<feature type="transmembrane region" description="Helical" evidence="11">
    <location>
        <begin position="144"/>
        <end position="162"/>
    </location>
</feature>
<dbReference type="FunFam" id="1.20.1070.10:FF:000015">
    <property type="entry name" value="Olfactory receptor"/>
    <property type="match status" value="1"/>
</dbReference>
<keyword evidence="6 10" id="KW-0297">G-protein coupled receptor</keyword>
<protein>
    <recommendedName>
        <fullName evidence="11">Olfactory receptor</fullName>
    </recommendedName>
</protein>
<reference evidence="13" key="2">
    <citation type="submission" date="2025-09" db="UniProtKB">
        <authorList>
            <consortium name="Ensembl"/>
        </authorList>
    </citation>
    <scope>IDENTIFICATION</scope>
</reference>
<keyword evidence="14" id="KW-1185">Reference proteome</keyword>
<keyword evidence="7 11" id="KW-0472">Membrane</keyword>
<keyword evidence="5 11" id="KW-1133">Transmembrane helix</keyword>
<feature type="transmembrane region" description="Helical" evidence="11">
    <location>
        <begin position="102"/>
        <end position="124"/>
    </location>
</feature>
<dbReference type="PROSITE" id="PS50262">
    <property type="entry name" value="G_PROTEIN_RECEP_F1_2"/>
    <property type="match status" value="1"/>
</dbReference>
<dbReference type="InterPro" id="IPR017452">
    <property type="entry name" value="GPCR_Rhodpsn_7TM"/>
</dbReference>
<dbReference type="PANTHER" id="PTHR26452">
    <property type="entry name" value="OLFACTORY RECEPTOR"/>
    <property type="match status" value="1"/>
</dbReference>
<name>A0A8C8RZB0_9SAUR</name>
<keyword evidence="3 10" id="KW-0812">Transmembrane</keyword>
<keyword evidence="11" id="KW-0716">Sensory transduction</keyword>
<feature type="transmembrane region" description="Helical" evidence="11">
    <location>
        <begin position="207"/>
        <end position="230"/>
    </location>
</feature>
<evidence type="ECO:0000259" key="12">
    <source>
        <dbReference type="PROSITE" id="PS50262"/>
    </source>
</evidence>
<dbReference type="InterPro" id="IPR000725">
    <property type="entry name" value="Olfact_rcpt"/>
</dbReference>
<comment type="similarity">
    <text evidence="10">Belongs to the G-protein coupled receptor 1 family.</text>
</comment>
<dbReference type="GO" id="GO:0004930">
    <property type="term" value="F:G protein-coupled receptor activity"/>
    <property type="evidence" value="ECO:0007669"/>
    <property type="project" value="UniProtKB-KW"/>
</dbReference>
<comment type="subcellular location">
    <subcellularLocation>
        <location evidence="1 11">Cell membrane</location>
        <topology evidence="1 11">Multi-pass membrane protein</topology>
    </subcellularLocation>
</comment>
<dbReference type="Proteomes" id="UP000694393">
    <property type="component" value="Unplaced"/>
</dbReference>
<evidence type="ECO:0000313" key="14">
    <source>
        <dbReference type="Proteomes" id="UP000694393"/>
    </source>
</evidence>
<keyword evidence="9 10" id="KW-0807">Transducer</keyword>
<dbReference type="PRINTS" id="PR00245">
    <property type="entry name" value="OLFACTORYR"/>
</dbReference>
<dbReference type="AlphaFoldDB" id="A0A8C8RZB0"/>
<feature type="transmembrane region" description="Helical" evidence="11">
    <location>
        <begin position="30"/>
        <end position="53"/>
    </location>
</feature>
<keyword evidence="8 10" id="KW-0675">Receptor</keyword>
<evidence type="ECO:0000256" key="2">
    <source>
        <dbReference type="ARBA" id="ARBA00022475"/>
    </source>
</evidence>
<evidence type="ECO:0000256" key="3">
    <source>
        <dbReference type="ARBA" id="ARBA00022692"/>
    </source>
</evidence>
<reference evidence="13" key="1">
    <citation type="submission" date="2025-08" db="UniProtKB">
        <authorList>
            <consortium name="Ensembl"/>
        </authorList>
    </citation>
    <scope>IDENTIFICATION</scope>
</reference>
<evidence type="ECO:0000256" key="11">
    <source>
        <dbReference type="RuleBase" id="RU363047"/>
    </source>
</evidence>